<evidence type="ECO:0000313" key="4">
    <source>
        <dbReference type="EMBL" id="KAL3788155.1"/>
    </source>
</evidence>
<dbReference type="SUPFAM" id="SSF48613">
    <property type="entry name" value="Heme oxygenase-like"/>
    <property type="match status" value="1"/>
</dbReference>
<dbReference type="InterPro" id="IPR050967">
    <property type="entry name" value="Thiamine_Salvage_TenA"/>
</dbReference>
<evidence type="ECO:0000259" key="3">
    <source>
        <dbReference type="Pfam" id="PF03070"/>
    </source>
</evidence>
<name>A0ABD3PJ08_9STRA</name>
<feature type="binding site" evidence="2">
    <location>
        <position position="44"/>
    </location>
    <ligand>
        <name>substrate</name>
    </ligand>
</feature>
<evidence type="ECO:0000313" key="5">
    <source>
        <dbReference type="Proteomes" id="UP001530315"/>
    </source>
</evidence>
<comment type="caution">
    <text evidence="4">The sequence shown here is derived from an EMBL/GenBank/DDBJ whole genome shotgun (WGS) entry which is preliminary data.</text>
</comment>
<dbReference type="GO" id="GO:0006772">
    <property type="term" value="P:thiamine metabolic process"/>
    <property type="evidence" value="ECO:0007669"/>
    <property type="project" value="UniProtKB-ARBA"/>
</dbReference>
<evidence type="ECO:0000256" key="2">
    <source>
        <dbReference type="PIRSR" id="PIRSR003170-2"/>
    </source>
</evidence>
<dbReference type="InterPro" id="IPR004305">
    <property type="entry name" value="Thiaminase-2/PQQC"/>
</dbReference>
<dbReference type="InterPro" id="IPR026285">
    <property type="entry name" value="TenA_E"/>
</dbReference>
<dbReference type="PANTHER" id="PTHR43198:SF2">
    <property type="entry name" value="SI:CH1073-67J19.1-RELATED"/>
    <property type="match status" value="1"/>
</dbReference>
<evidence type="ECO:0000256" key="1">
    <source>
        <dbReference type="PIRSR" id="PIRSR003170-1"/>
    </source>
</evidence>
<sequence length="205" mass="22808">MGFCDEQRQIHAELWHRVTNHRLIDQLVDDTIPRPVLARYLAQDHRFLDAFVVLLASAIARCQFLALITGRENTYFERSLDALGDDAVIAKDAPDGSATAGFCALMRDTAHSSEFASMLAVLVVAEWSYQDWGERVLPLEWVELHSGPYFGSVVTHLRKLLDDEATRLSATSDGDAALERAATAFAKALQLELDFFEQAYDSGSS</sequence>
<dbReference type="Gene3D" id="1.20.910.10">
    <property type="entry name" value="Heme oxygenase-like"/>
    <property type="match status" value="1"/>
</dbReference>
<accession>A0ABD3PJ08</accession>
<dbReference type="EMBL" id="JALLAZ020000740">
    <property type="protein sequence ID" value="KAL3788155.1"/>
    <property type="molecule type" value="Genomic_DNA"/>
</dbReference>
<feature type="domain" description="Thiaminase-2/PQQC" evidence="3">
    <location>
        <begin position="11"/>
        <end position="201"/>
    </location>
</feature>
<dbReference type="Proteomes" id="UP001530315">
    <property type="component" value="Unassembled WGS sequence"/>
</dbReference>
<feature type="binding site" evidence="2">
    <location>
        <position position="72"/>
    </location>
    <ligand>
        <name>substrate</name>
    </ligand>
</feature>
<feature type="active site" description="Proton donor" evidence="1">
    <location>
        <position position="192"/>
    </location>
</feature>
<dbReference type="PANTHER" id="PTHR43198">
    <property type="entry name" value="BIFUNCTIONAL TH2 PROTEIN"/>
    <property type="match status" value="1"/>
</dbReference>
<protein>
    <recommendedName>
        <fullName evidence="3">Thiaminase-2/PQQC domain-containing protein</fullName>
    </recommendedName>
</protein>
<organism evidence="4 5">
    <name type="scientific">Stephanodiscus triporus</name>
    <dbReference type="NCBI Taxonomy" id="2934178"/>
    <lineage>
        <taxon>Eukaryota</taxon>
        <taxon>Sar</taxon>
        <taxon>Stramenopiles</taxon>
        <taxon>Ochrophyta</taxon>
        <taxon>Bacillariophyta</taxon>
        <taxon>Coscinodiscophyceae</taxon>
        <taxon>Thalassiosirophycidae</taxon>
        <taxon>Stephanodiscales</taxon>
        <taxon>Stephanodiscaceae</taxon>
        <taxon>Stephanodiscus</taxon>
    </lineage>
</organism>
<dbReference type="AlphaFoldDB" id="A0ABD3PJ08"/>
<dbReference type="InterPro" id="IPR016084">
    <property type="entry name" value="Haem_Oase-like_multi-hlx"/>
</dbReference>
<feature type="binding site" evidence="2">
    <location>
        <position position="126"/>
    </location>
    <ligand>
        <name>substrate</name>
    </ligand>
</feature>
<proteinExistence type="predicted"/>
<keyword evidence="5" id="KW-1185">Reference proteome</keyword>
<dbReference type="PIRSF" id="PIRSF003170">
    <property type="entry name" value="Pet18p"/>
    <property type="match status" value="1"/>
</dbReference>
<gene>
    <name evidence="4" type="ORF">ACHAW5_006603</name>
</gene>
<dbReference type="Pfam" id="PF03070">
    <property type="entry name" value="TENA_THI-4"/>
    <property type="match status" value="1"/>
</dbReference>
<dbReference type="CDD" id="cd19358">
    <property type="entry name" value="TenA_E_Spr0628-like"/>
    <property type="match status" value="1"/>
</dbReference>
<reference evidence="4 5" key="1">
    <citation type="submission" date="2024-10" db="EMBL/GenBank/DDBJ databases">
        <title>Updated reference genomes for cyclostephanoid diatoms.</title>
        <authorList>
            <person name="Roberts W.R."/>
            <person name="Alverson A.J."/>
        </authorList>
    </citation>
    <scope>NUCLEOTIDE SEQUENCE [LARGE SCALE GENOMIC DNA]</scope>
    <source>
        <strain evidence="4 5">AJA276-08</strain>
    </source>
</reference>